<dbReference type="OrthoDB" id="1494333at2"/>
<accession>A0A4Z1BW04</accession>
<dbReference type="Proteomes" id="UP000297998">
    <property type="component" value="Unassembled WGS sequence"/>
</dbReference>
<name>A0A4Z1BW04_9FLAO</name>
<evidence type="ECO:0000313" key="2">
    <source>
        <dbReference type="EMBL" id="TGN26615.1"/>
    </source>
</evidence>
<dbReference type="InterPro" id="IPR021796">
    <property type="entry name" value="Tll0287-like_dom"/>
</dbReference>
<feature type="domain" description="Tll0287-like" evidence="1">
    <location>
        <begin position="43"/>
        <end position="186"/>
    </location>
</feature>
<dbReference type="EMBL" id="SRPE01000006">
    <property type="protein sequence ID" value="TGN26615.1"/>
    <property type="molecule type" value="Genomic_DNA"/>
</dbReference>
<evidence type="ECO:0000313" key="3">
    <source>
        <dbReference type="Proteomes" id="UP000297998"/>
    </source>
</evidence>
<keyword evidence="3" id="KW-1185">Reference proteome</keyword>
<reference evidence="2 3" key="1">
    <citation type="submission" date="2019-03" db="EMBL/GenBank/DDBJ databases">
        <title>Empedobacter tilapiae sp. nov., isolated from an intestine of Nile tilapia Oreochromis niloticus.</title>
        <authorList>
            <person name="Kim Y.-O."/>
            <person name="Yoon J.-H."/>
        </authorList>
    </citation>
    <scope>NUCLEOTIDE SEQUENCE [LARGE SCALE GENOMIC DNA]</scope>
    <source>
        <strain evidence="2 3">MRS2</strain>
    </source>
</reference>
<dbReference type="RefSeq" id="WP_135835524.1">
    <property type="nucleotide sequence ID" value="NZ_CAUQWU010000004.1"/>
</dbReference>
<proteinExistence type="predicted"/>
<organism evidence="2 3">
    <name type="scientific">Empedobacter tilapiae</name>
    <dbReference type="NCBI Taxonomy" id="2491114"/>
    <lineage>
        <taxon>Bacteria</taxon>
        <taxon>Pseudomonadati</taxon>
        <taxon>Bacteroidota</taxon>
        <taxon>Flavobacteriia</taxon>
        <taxon>Flavobacteriales</taxon>
        <taxon>Weeksellaceae</taxon>
        <taxon>Empedobacter</taxon>
    </lineage>
</organism>
<gene>
    <name evidence="2" type="ORF">E4J94_09185</name>
</gene>
<protein>
    <submittedName>
        <fullName evidence="2">DUF3365 domain-containing protein</fullName>
    </submittedName>
</protein>
<evidence type="ECO:0000259" key="1">
    <source>
        <dbReference type="Pfam" id="PF11845"/>
    </source>
</evidence>
<comment type="caution">
    <text evidence="2">The sequence shown here is derived from an EMBL/GenBank/DDBJ whole genome shotgun (WGS) entry which is preliminary data.</text>
</comment>
<dbReference type="AlphaFoldDB" id="A0A4Z1BW04"/>
<dbReference type="Pfam" id="PF11845">
    <property type="entry name" value="Tll0287-like"/>
    <property type="match status" value="1"/>
</dbReference>
<dbReference type="PROSITE" id="PS51257">
    <property type="entry name" value="PROKAR_LIPOPROTEIN"/>
    <property type="match status" value="1"/>
</dbReference>
<sequence length="187" mass="21414">MKYILVSFILIVFIFSCSKTDKGIELTEEEKIESLKFGNEISNKAQKILLENVASAIETGGTEYAVEFCNTKAISLTDSISKTNQIRIQRLSDKNRNPNNVIKTDVDKIAWQRINQNEKEFLLTENNNEVYYYKPIILGVPACVKCHGSSVDIERNTQKNIKDKYPNDLAVNYKLGDLRGMWKIKIK</sequence>